<evidence type="ECO:0000313" key="1">
    <source>
        <dbReference type="EMBL" id="PAD23086.1"/>
    </source>
</evidence>
<reference evidence="1 2" key="1">
    <citation type="submission" date="2017-07" db="EMBL/GenBank/DDBJ databases">
        <title>Isolation and whole genome analysis of endospore-forming bacteria from heroin.</title>
        <authorList>
            <person name="Kalinowski J."/>
            <person name="Ahrens B."/>
            <person name="Al-Dilaimi A."/>
            <person name="Winkler A."/>
            <person name="Wibberg D."/>
            <person name="Schleenbecker U."/>
            <person name="Ruckert C."/>
            <person name="Wolfel R."/>
            <person name="Grass G."/>
        </authorList>
    </citation>
    <scope>NUCLEOTIDE SEQUENCE [LARGE SCALE GENOMIC DNA]</scope>
    <source>
        <strain evidence="1 2">7528</strain>
    </source>
</reference>
<accession>A0A268AG55</accession>
<dbReference type="Proteomes" id="UP000216013">
    <property type="component" value="Unassembled WGS sequence"/>
</dbReference>
<dbReference type="AlphaFoldDB" id="A0A268AG55"/>
<organism evidence="1 2">
    <name type="scientific">Terribacillus saccharophilus</name>
    <dbReference type="NCBI Taxonomy" id="361277"/>
    <lineage>
        <taxon>Bacteria</taxon>
        <taxon>Bacillati</taxon>
        <taxon>Bacillota</taxon>
        <taxon>Bacilli</taxon>
        <taxon>Bacillales</taxon>
        <taxon>Bacillaceae</taxon>
        <taxon>Terribacillus</taxon>
    </lineage>
</organism>
<proteinExistence type="predicted"/>
<evidence type="ECO:0000313" key="2">
    <source>
        <dbReference type="Proteomes" id="UP000216013"/>
    </source>
</evidence>
<dbReference type="RefSeq" id="WP_095232054.1">
    <property type="nucleotide sequence ID" value="NZ_NPBK01000001.1"/>
</dbReference>
<dbReference type="EMBL" id="NPBV01000001">
    <property type="protein sequence ID" value="PAD23086.1"/>
    <property type="molecule type" value="Genomic_DNA"/>
</dbReference>
<protein>
    <submittedName>
        <fullName evidence="1">Uncharacterized protein</fullName>
    </submittedName>
</protein>
<sequence length="201" mass="23510">MNKGEERATVFNLAVLPQINNIKSHFNAILVQIEDKNTEEDVFTDSFPLIMKKSFLITIYSILEKELSKVTQFAEFSSNSTLKINDLRHRGIFRDYNYLTKVIGIKLPSDVWKKIRTYNRIRNFFIHEIKVVLTFKEVQQLSNKSVPFIEFKSSGDDRYVIKDIGSEIIYDFLETVEIFLKSVWIALEEGGHIHKRGNKEN</sequence>
<dbReference type="OrthoDB" id="2966676at2"/>
<name>A0A268AG55_9BACI</name>
<comment type="caution">
    <text evidence="1">The sequence shown here is derived from an EMBL/GenBank/DDBJ whole genome shotgun (WGS) entry which is preliminary data.</text>
</comment>
<gene>
    <name evidence="1" type="ORF">CHH64_00265</name>
</gene>